<sequence length="121" mass="13384">MGTLNDTDSIRCKVHYSPDKAARIKILALLPGKQKCTFTMGERLSLKQIGGASTAFDNQTARFPELNANFELKSGLINLLPKFHGRPGEYPIKDIKDFEVDARNPCGISRLPPTSAPDRIK</sequence>
<protein>
    <submittedName>
        <fullName evidence="1">Uncharacterized protein</fullName>
    </submittedName>
</protein>
<accession>A0ABU6RL59</accession>
<proteinExistence type="predicted"/>
<evidence type="ECO:0000313" key="1">
    <source>
        <dbReference type="EMBL" id="MED6124791.1"/>
    </source>
</evidence>
<keyword evidence="2" id="KW-1185">Reference proteome</keyword>
<comment type="caution">
    <text evidence="1">The sequence shown here is derived from an EMBL/GenBank/DDBJ whole genome shotgun (WGS) entry which is preliminary data.</text>
</comment>
<gene>
    <name evidence="1" type="ORF">PIB30_062270</name>
</gene>
<dbReference type="Proteomes" id="UP001341840">
    <property type="component" value="Unassembled WGS sequence"/>
</dbReference>
<reference evidence="1 2" key="1">
    <citation type="journal article" date="2023" name="Plants (Basel)">
        <title>Bridging the Gap: Combining Genomics and Transcriptomics Approaches to Understand Stylosanthes scabra, an Orphan Legume from the Brazilian Caatinga.</title>
        <authorList>
            <person name="Ferreira-Neto J.R.C."/>
            <person name="da Silva M.D."/>
            <person name="Binneck E."/>
            <person name="de Melo N.F."/>
            <person name="da Silva R.H."/>
            <person name="de Melo A.L.T.M."/>
            <person name="Pandolfi V."/>
            <person name="Bustamante F.O."/>
            <person name="Brasileiro-Vidal A.C."/>
            <person name="Benko-Iseppon A.M."/>
        </authorList>
    </citation>
    <scope>NUCLEOTIDE SEQUENCE [LARGE SCALE GENOMIC DNA]</scope>
    <source>
        <tissue evidence="1">Leaves</tissue>
    </source>
</reference>
<organism evidence="1 2">
    <name type="scientific">Stylosanthes scabra</name>
    <dbReference type="NCBI Taxonomy" id="79078"/>
    <lineage>
        <taxon>Eukaryota</taxon>
        <taxon>Viridiplantae</taxon>
        <taxon>Streptophyta</taxon>
        <taxon>Embryophyta</taxon>
        <taxon>Tracheophyta</taxon>
        <taxon>Spermatophyta</taxon>
        <taxon>Magnoliopsida</taxon>
        <taxon>eudicotyledons</taxon>
        <taxon>Gunneridae</taxon>
        <taxon>Pentapetalae</taxon>
        <taxon>rosids</taxon>
        <taxon>fabids</taxon>
        <taxon>Fabales</taxon>
        <taxon>Fabaceae</taxon>
        <taxon>Papilionoideae</taxon>
        <taxon>50 kb inversion clade</taxon>
        <taxon>dalbergioids sensu lato</taxon>
        <taxon>Dalbergieae</taxon>
        <taxon>Pterocarpus clade</taxon>
        <taxon>Stylosanthes</taxon>
    </lineage>
</organism>
<name>A0ABU6RL59_9FABA</name>
<evidence type="ECO:0000313" key="2">
    <source>
        <dbReference type="Proteomes" id="UP001341840"/>
    </source>
</evidence>
<dbReference type="EMBL" id="JASCZI010030784">
    <property type="protein sequence ID" value="MED6124791.1"/>
    <property type="molecule type" value="Genomic_DNA"/>
</dbReference>